<dbReference type="SUPFAM" id="SSF48264">
    <property type="entry name" value="Cytochrome P450"/>
    <property type="match status" value="1"/>
</dbReference>
<keyword evidence="6" id="KW-0812">Transmembrane</keyword>
<dbReference type="Proteomes" id="UP001194468">
    <property type="component" value="Unassembled WGS sequence"/>
</dbReference>
<evidence type="ECO:0000313" key="14">
    <source>
        <dbReference type="EMBL" id="KAF8430561.1"/>
    </source>
</evidence>
<dbReference type="GO" id="GO:0016020">
    <property type="term" value="C:membrane"/>
    <property type="evidence" value="ECO:0007669"/>
    <property type="project" value="UniProtKB-SubCell"/>
</dbReference>
<evidence type="ECO:0000256" key="1">
    <source>
        <dbReference type="ARBA" id="ARBA00001971"/>
    </source>
</evidence>
<dbReference type="GO" id="GO:0016705">
    <property type="term" value="F:oxidoreductase activity, acting on paired donors, with incorporation or reduction of molecular oxygen"/>
    <property type="evidence" value="ECO:0007669"/>
    <property type="project" value="InterPro"/>
</dbReference>
<dbReference type="EMBL" id="WHUW01000061">
    <property type="protein sequence ID" value="KAF8430561.1"/>
    <property type="molecule type" value="Genomic_DNA"/>
</dbReference>
<comment type="caution">
    <text evidence="14">The sequence shown here is derived from an EMBL/GenBank/DDBJ whole genome shotgun (WGS) entry which is preliminary data.</text>
</comment>
<dbReference type="Pfam" id="PF00067">
    <property type="entry name" value="p450"/>
    <property type="match status" value="1"/>
</dbReference>
<evidence type="ECO:0000256" key="12">
    <source>
        <dbReference type="ARBA" id="ARBA00023136"/>
    </source>
</evidence>
<evidence type="ECO:0000256" key="4">
    <source>
        <dbReference type="ARBA" id="ARBA00010617"/>
    </source>
</evidence>
<reference evidence="14" key="2">
    <citation type="journal article" date="2020" name="Nat. Commun.">
        <title>Large-scale genome sequencing of mycorrhizal fungi provides insights into the early evolution of symbiotic traits.</title>
        <authorList>
            <person name="Miyauchi S."/>
            <person name="Kiss E."/>
            <person name="Kuo A."/>
            <person name="Drula E."/>
            <person name="Kohler A."/>
            <person name="Sanchez-Garcia M."/>
            <person name="Morin E."/>
            <person name="Andreopoulos B."/>
            <person name="Barry K.W."/>
            <person name="Bonito G."/>
            <person name="Buee M."/>
            <person name="Carver A."/>
            <person name="Chen C."/>
            <person name="Cichocki N."/>
            <person name="Clum A."/>
            <person name="Culley D."/>
            <person name="Crous P.W."/>
            <person name="Fauchery L."/>
            <person name="Girlanda M."/>
            <person name="Hayes R.D."/>
            <person name="Keri Z."/>
            <person name="LaButti K."/>
            <person name="Lipzen A."/>
            <person name="Lombard V."/>
            <person name="Magnuson J."/>
            <person name="Maillard F."/>
            <person name="Murat C."/>
            <person name="Nolan M."/>
            <person name="Ohm R.A."/>
            <person name="Pangilinan J."/>
            <person name="Pereira M.F."/>
            <person name="Perotto S."/>
            <person name="Peter M."/>
            <person name="Pfister S."/>
            <person name="Riley R."/>
            <person name="Sitrit Y."/>
            <person name="Stielow J.B."/>
            <person name="Szollosi G."/>
            <person name="Zifcakova L."/>
            <person name="Stursova M."/>
            <person name="Spatafora J.W."/>
            <person name="Tedersoo L."/>
            <person name="Vaario L.M."/>
            <person name="Yamada A."/>
            <person name="Yan M."/>
            <person name="Wang P."/>
            <person name="Xu J."/>
            <person name="Bruns T."/>
            <person name="Baldrian P."/>
            <person name="Vilgalys R."/>
            <person name="Dunand C."/>
            <person name="Henrissat B."/>
            <person name="Grigoriev I.V."/>
            <person name="Hibbett D."/>
            <person name="Nagy L.G."/>
            <person name="Martin F.M."/>
        </authorList>
    </citation>
    <scope>NUCLEOTIDE SEQUENCE</scope>
    <source>
        <strain evidence="14">BED1</strain>
    </source>
</reference>
<dbReference type="PRINTS" id="PR00463">
    <property type="entry name" value="EP450I"/>
</dbReference>
<evidence type="ECO:0000256" key="3">
    <source>
        <dbReference type="ARBA" id="ARBA00004721"/>
    </source>
</evidence>
<evidence type="ECO:0000256" key="9">
    <source>
        <dbReference type="ARBA" id="ARBA00023002"/>
    </source>
</evidence>
<name>A0AAD4BHP1_BOLED</name>
<dbReference type="GO" id="GO:0005506">
    <property type="term" value="F:iron ion binding"/>
    <property type="evidence" value="ECO:0007669"/>
    <property type="project" value="InterPro"/>
</dbReference>
<evidence type="ECO:0000256" key="13">
    <source>
        <dbReference type="PIRSR" id="PIRSR602401-1"/>
    </source>
</evidence>
<evidence type="ECO:0000256" key="8">
    <source>
        <dbReference type="ARBA" id="ARBA00022989"/>
    </source>
</evidence>
<keyword evidence="15" id="KW-1185">Reference proteome</keyword>
<dbReference type="InterPro" id="IPR001128">
    <property type="entry name" value="Cyt_P450"/>
</dbReference>
<evidence type="ECO:0000256" key="10">
    <source>
        <dbReference type="ARBA" id="ARBA00023004"/>
    </source>
</evidence>
<sequence>MNAVVKLLCAVLASGTAFGLWTVFQFVYHQLTSPIRHLRGPKGTSWIYGNMRDIWNAENSVLHEEWVKQYGNTLKYKGFFNSDRLFTMDMRVINHVLTHSNDYEKPSQVRYNLSQILGEGLLFVEGSQHRQQNPAFGPAQIRGLTDIFLEKSLRATQLRDVLSSEIAKDPVGTTPSARIDIMPWLSRTTLDIIGLAGFNYNFDSLNANEKPNELNGAFSTMVDANQSLSILTILRARLPPSHILPNDRARRIQVARRTMARIGNELLSDAKAAAHASATEKGEIEKNSLHGRDLLSLLVKANMATDIPESQRLSDEDVPTFLVAGHETTSTAVTWALFAMTKAPEIQVKLREELLSVDTETPSMDELMALPYLDAVVRETLRVHSPVPNTLRFATKDDVIPIEKPYTDKYGVMHDSIRPERWQSIPEAVSHIPGVWGHLMSFLGGPRACIGYRFSLVEMKAILFTLVQRPVLRSDPNNKSQLPLLIQPYRRT</sequence>
<dbReference type="GO" id="GO:0020037">
    <property type="term" value="F:heme binding"/>
    <property type="evidence" value="ECO:0007669"/>
    <property type="project" value="InterPro"/>
</dbReference>
<organism evidence="14 15">
    <name type="scientific">Boletus edulis BED1</name>
    <dbReference type="NCBI Taxonomy" id="1328754"/>
    <lineage>
        <taxon>Eukaryota</taxon>
        <taxon>Fungi</taxon>
        <taxon>Dikarya</taxon>
        <taxon>Basidiomycota</taxon>
        <taxon>Agaricomycotina</taxon>
        <taxon>Agaricomycetes</taxon>
        <taxon>Agaricomycetidae</taxon>
        <taxon>Boletales</taxon>
        <taxon>Boletineae</taxon>
        <taxon>Boletaceae</taxon>
        <taxon>Boletoideae</taxon>
        <taxon>Boletus</taxon>
    </lineage>
</organism>
<feature type="binding site" description="axial binding residue" evidence="13">
    <location>
        <position position="449"/>
    </location>
    <ligand>
        <name>heme</name>
        <dbReference type="ChEBI" id="CHEBI:30413"/>
    </ligand>
    <ligandPart>
        <name>Fe</name>
        <dbReference type="ChEBI" id="CHEBI:18248"/>
    </ligandPart>
</feature>
<dbReference type="InterPro" id="IPR002401">
    <property type="entry name" value="Cyt_P450_E_grp-I"/>
</dbReference>
<proteinExistence type="inferred from homology"/>
<evidence type="ECO:0000256" key="7">
    <source>
        <dbReference type="ARBA" id="ARBA00022723"/>
    </source>
</evidence>
<dbReference type="GO" id="GO:0004497">
    <property type="term" value="F:monooxygenase activity"/>
    <property type="evidence" value="ECO:0007669"/>
    <property type="project" value="UniProtKB-KW"/>
</dbReference>
<gene>
    <name evidence="14" type="ORF">L210DRAFT_3614650</name>
</gene>
<dbReference type="PANTHER" id="PTHR24305:SF166">
    <property type="entry name" value="CYTOCHROME P450 12A4, MITOCHONDRIAL-RELATED"/>
    <property type="match status" value="1"/>
</dbReference>
<dbReference type="InterPro" id="IPR050121">
    <property type="entry name" value="Cytochrome_P450_monoxygenase"/>
</dbReference>
<keyword evidence="5 13" id="KW-0349">Heme</keyword>
<keyword evidence="11" id="KW-0503">Monooxygenase</keyword>
<keyword evidence="10 13" id="KW-0408">Iron</keyword>
<evidence type="ECO:0000256" key="11">
    <source>
        <dbReference type="ARBA" id="ARBA00023033"/>
    </source>
</evidence>
<evidence type="ECO:0000313" key="15">
    <source>
        <dbReference type="Proteomes" id="UP001194468"/>
    </source>
</evidence>
<evidence type="ECO:0000256" key="2">
    <source>
        <dbReference type="ARBA" id="ARBA00004370"/>
    </source>
</evidence>
<dbReference type="InterPro" id="IPR036396">
    <property type="entry name" value="Cyt_P450_sf"/>
</dbReference>
<dbReference type="AlphaFoldDB" id="A0AAD4BHP1"/>
<protein>
    <submittedName>
        <fullName evidence="14">Cytochrome P450</fullName>
    </submittedName>
</protein>
<keyword evidence="12" id="KW-0472">Membrane</keyword>
<evidence type="ECO:0000256" key="6">
    <source>
        <dbReference type="ARBA" id="ARBA00022692"/>
    </source>
</evidence>
<comment type="pathway">
    <text evidence="3">Secondary metabolite biosynthesis; terpenoid biosynthesis.</text>
</comment>
<dbReference type="PANTHER" id="PTHR24305">
    <property type="entry name" value="CYTOCHROME P450"/>
    <property type="match status" value="1"/>
</dbReference>
<keyword evidence="8" id="KW-1133">Transmembrane helix</keyword>
<evidence type="ECO:0000256" key="5">
    <source>
        <dbReference type="ARBA" id="ARBA00022617"/>
    </source>
</evidence>
<comment type="similarity">
    <text evidence="4">Belongs to the cytochrome P450 family.</text>
</comment>
<comment type="cofactor">
    <cofactor evidence="1 13">
        <name>heme</name>
        <dbReference type="ChEBI" id="CHEBI:30413"/>
    </cofactor>
</comment>
<comment type="subcellular location">
    <subcellularLocation>
        <location evidence="2">Membrane</location>
    </subcellularLocation>
</comment>
<keyword evidence="9" id="KW-0560">Oxidoreductase</keyword>
<dbReference type="PRINTS" id="PR00385">
    <property type="entry name" value="P450"/>
</dbReference>
<accession>A0AAD4BHP1</accession>
<dbReference type="Gene3D" id="1.10.630.10">
    <property type="entry name" value="Cytochrome P450"/>
    <property type="match status" value="1"/>
</dbReference>
<reference evidence="14" key="1">
    <citation type="submission" date="2019-10" db="EMBL/GenBank/DDBJ databases">
        <authorList>
            <consortium name="DOE Joint Genome Institute"/>
            <person name="Kuo A."/>
            <person name="Miyauchi S."/>
            <person name="Kiss E."/>
            <person name="Drula E."/>
            <person name="Kohler A."/>
            <person name="Sanchez-Garcia M."/>
            <person name="Andreopoulos B."/>
            <person name="Barry K.W."/>
            <person name="Bonito G."/>
            <person name="Buee M."/>
            <person name="Carver A."/>
            <person name="Chen C."/>
            <person name="Cichocki N."/>
            <person name="Clum A."/>
            <person name="Culley D."/>
            <person name="Crous P.W."/>
            <person name="Fauchery L."/>
            <person name="Girlanda M."/>
            <person name="Hayes R."/>
            <person name="Keri Z."/>
            <person name="LaButti K."/>
            <person name="Lipzen A."/>
            <person name="Lombard V."/>
            <person name="Magnuson J."/>
            <person name="Maillard F."/>
            <person name="Morin E."/>
            <person name="Murat C."/>
            <person name="Nolan M."/>
            <person name="Ohm R."/>
            <person name="Pangilinan J."/>
            <person name="Pereira M."/>
            <person name="Perotto S."/>
            <person name="Peter M."/>
            <person name="Riley R."/>
            <person name="Sitrit Y."/>
            <person name="Stielow B."/>
            <person name="Szollosi G."/>
            <person name="Zifcakova L."/>
            <person name="Stursova M."/>
            <person name="Spatafora J.W."/>
            <person name="Tedersoo L."/>
            <person name="Vaario L.-M."/>
            <person name="Yamada A."/>
            <person name="Yan M."/>
            <person name="Wang P."/>
            <person name="Xu J."/>
            <person name="Bruns T."/>
            <person name="Baldrian P."/>
            <person name="Vilgalys R."/>
            <person name="Henrissat B."/>
            <person name="Grigoriev I.V."/>
            <person name="Hibbett D."/>
            <person name="Nagy L.G."/>
            <person name="Martin F.M."/>
        </authorList>
    </citation>
    <scope>NUCLEOTIDE SEQUENCE</scope>
    <source>
        <strain evidence="14">BED1</strain>
    </source>
</reference>
<keyword evidence="7 13" id="KW-0479">Metal-binding</keyword>